<keyword evidence="3" id="KW-1185">Reference proteome</keyword>
<evidence type="ECO:0000256" key="1">
    <source>
        <dbReference type="SAM" id="MobiDB-lite"/>
    </source>
</evidence>
<gene>
    <name evidence="2" type="ORF">OTERR_02820</name>
</gene>
<evidence type="ECO:0000313" key="3">
    <source>
        <dbReference type="Proteomes" id="UP000323671"/>
    </source>
</evidence>
<dbReference type="KEGG" id="otr:OTERR_02820"/>
<dbReference type="Proteomes" id="UP000323671">
    <property type="component" value="Chromosome"/>
</dbReference>
<protein>
    <submittedName>
        <fullName evidence="2">Uncharacterized protein</fullName>
    </submittedName>
</protein>
<dbReference type="EMBL" id="CP022579">
    <property type="protein sequence ID" value="QEL63758.1"/>
    <property type="molecule type" value="Genomic_DNA"/>
</dbReference>
<organism evidence="2 3">
    <name type="scientific">Oryzomicrobium terrae</name>
    <dbReference type="NCBI Taxonomy" id="1735038"/>
    <lineage>
        <taxon>Bacteria</taxon>
        <taxon>Pseudomonadati</taxon>
        <taxon>Pseudomonadota</taxon>
        <taxon>Betaproteobacteria</taxon>
        <taxon>Rhodocyclales</taxon>
        <taxon>Rhodocyclaceae</taxon>
        <taxon>Oryzomicrobium</taxon>
    </lineage>
</organism>
<reference evidence="2 3" key="1">
    <citation type="submission" date="2017-07" db="EMBL/GenBank/DDBJ databases">
        <title>Complete genome sequence of Oryzomicrobium terrae TPP412.</title>
        <authorList>
            <person name="Chiu L.-W."/>
            <person name="Lo K.-J."/>
            <person name="Tsai Y.-M."/>
            <person name="Lin S.-S."/>
            <person name="Kuo C.-H."/>
            <person name="Liu C.-T."/>
        </authorList>
    </citation>
    <scope>NUCLEOTIDE SEQUENCE [LARGE SCALE GENOMIC DNA]</scope>
    <source>
        <strain evidence="2 3">TPP412</strain>
    </source>
</reference>
<feature type="region of interest" description="Disordered" evidence="1">
    <location>
        <begin position="35"/>
        <end position="96"/>
    </location>
</feature>
<proteinExistence type="predicted"/>
<dbReference type="AlphaFoldDB" id="A0A5C1E650"/>
<accession>A0A5C1E650</accession>
<feature type="compositionally biased region" description="Low complexity" evidence="1">
    <location>
        <begin position="64"/>
        <end position="82"/>
    </location>
</feature>
<dbReference type="RefSeq" id="WP_149424622.1">
    <property type="nucleotide sequence ID" value="NZ_CP022579.1"/>
</dbReference>
<evidence type="ECO:0000313" key="2">
    <source>
        <dbReference type="EMBL" id="QEL63758.1"/>
    </source>
</evidence>
<name>A0A5C1E650_9RHOO</name>
<sequence length="231" mass="23782">MNVDTAASALFAARFIRPRAGPLDTPNTSALDAAARDGTRVTLSAAGRQKAARETIAATPNTPNSSRAASAAANASGVAGNSPPMQSEALPPDSASLAREVGQERQDVEVSMYRALLRASLNPTARYEIRLEDGRFRVPGNPEAEAALNSDPTLAGAASTLLAKEAQVIQTRAQGAYRQAIAQGMTPDAAGEILARIVTTATRATGFTLQHGALSLNASATLDATLPTAFA</sequence>